<dbReference type="Gene3D" id="1.10.238.10">
    <property type="entry name" value="EF-hand"/>
    <property type="match status" value="1"/>
</dbReference>
<comment type="caution">
    <text evidence="16">The sequence shown here is derived from an EMBL/GenBank/DDBJ whole genome shotgun (WGS) entry which is preliminary data.</text>
</comment>
<keyword evidence="9 15" id="KW-0472">Membrane</keyword>
<dbReference type="InterPro" id="IPR008907">
    <property type="entry name" value="TPP/p25"/>
</dbReference>
<dbReference type="GO" id="GO:0005229">
    <property type="term" value="F:intracellularly calcium-gated chloride channel activity"/>
    <property type="evidence" value="ECO:0007669"/>
    <property type="project" value="TreeGrafter"/>
</dbReference>
<keyword evidence="6 15" id="KW-0812">Transmembrane</keyword>
<accession>A0A8J4S820</accession>
<name>A0A8J4S820_9STRA</name>
<evidence type="ECO:0000256" key="7">
    <source>
        <dbReference type="ARBA" id="ARBA00022989"/>
    </source>
</evidence>
<dbReference type="Proteomes" id="UP000702964">
    <property type="component" value="Unassembled WGS sequence"/>
</dbReference>
<dbReference type="GO" id="GO:0046785">
    <property type="term" value="P:microtubule polymerization"/>
    <property type="evidence" value="ECO:0007669"/>
    <property type="project" value="InterPro"/>
</dbReference>
<evidence type="ECO:0000256" key="6">
    <source>
        <dbReference type="ARBA" id="ARBA00022692"/>
    </source>
</evidence>
<dbReference type="PANTHER" id="PTHR12424:SF8">
    <property type="entry name" value="PROTEIN TWEETY"/>
    <property type="match status" value="1"/>
</dbReference>
<feature type="region of interest" description="Disordered" evidence="14">
    <location>
        <begin position="72"/>
        <end position="123"/>
    </location>
</feature>
<comment type="similarity">
    <text evidence="2">Belongs to the tweety family.</text>
</comment>
<keyword evidence="4" id="KW-0813">Transport</keyword>
<evidence type="ECO:0000256" key="12">
    <source>
        <dbReference type="ARBA" id="ARBA00023214"/>
    </source>
</evidence>
<protein>
    <submittedName>
        <fullName evidence="16">Uncharacterized protein</fullName>
    </submittedName>
</protein>
<reference evidence="16" key="1">
    <citation type="journal article" date="2015" name="Genom Data">
        <title>Draft genome sequences of Phytophthora kernoviae and Phytophthora ramorum lineage EU2 from Scotland.</title>
        <authorList>
            <person name="Sambles C."/>
            <person name="Schlenzig A."/>
            <person name="O'Neill P."/>
            <person name="Grant M."/>
            <person name="Studholme D.J."/>
        </authorList>
    </citation>
    <scope>NUCLEOTIDE SEQUENCE</scope>
    <source>
        <strain evidence="16">00238/432</strain>
    </source>
</reference>
<feature type="region of interest" description="Disordered" evidence="14">
    <location>
        <begin position="1"/>
        <end position="31"/>
    </location>
</feature>
<keyword evidence="13" id="KW-0407">Ion channel</keyword>
<dbReference type="PANTHER" id="PTHR12424">
    <property type="entry name" value="TWEETY-RELATED"/>
    <property type="match status" value="1"/>
</dbReference>
<organism evidence="16 17">
    <name type="scientific">Phytophthora kernoviae 00238/432</name>
    <dbReference type="NCBI Taxonomy" id="1284355"/>
    <lineage>
        <taxon>Eukaryota</taxon>
        <taxon>Sar</taxon>
        <taxon>Stramenopiles</taxon>
        <taxon>Oomycota</taxon>
        <taxon>Peronosporomycetes</taxon>
        <taxon>Peronosporales</taxon>
        <taxon>Peronosporaceae</taxon>
        <taxon>Phytophthora</taxon>
    </lineage>
</organism>
<dbReference type="FunFam" id="1.10.238.10:FF:000381">
    <property type="entry name" value="Dead deah box rna helicase"/>
    <property type="match status" value="1"/>
</dbReference>
<keyword evidence="5" id="KW-1003">Cell membrane</keyword>
<feature type="compositionally biased region" description="Polar residues" evidence="14">
    <location>
        <begin position="1"/>
        <end position="29"/>
    </location>
</feature>
<dbReference type="GO" id="GO:0034707">
    <property type="term" value="C:chloride channel complex"/>
    <property type="evidence" value="ECO:0007669"/>
    <property type="project" value="UniProtKB-KW"/>
</dbReference>
<sequence length="723" mass="80407">MEGTSGSSDDTQQTPGTPSTPKRTSTNVYSRLYDPKSYTGVYRKRFENDCHDLTESVVHDLSNAMRTNLNYDSIGHRSTRNISSNGSTPNAPAAPPVPVSVPAERPASTSVPPAQEKLQGDPNDPHTLLKAVFHYYCRFGRTGPKGVGEKTLDNSNFVKLCRDCPDLLDSSFGKTDVDLIFVKSKKKGERRINYARFLDALGMIAIQKYGDMPLEGSVPKLLEAHLAHLPCLLEFTDGKTVQAVWQKRSEQIDGKTTAIMNSWNMRLLSSSETFGDLRLLPVDYHQQVARELASFFHGFYRFGAASNRFDLNDELYTQFLHNVLFGSLCIGAVVFFMLCVIVVRRCILHIRSAFVRRMEMDSTSVELMAVMLLTFLAVSALGGLLGEAQVDYSAGIVLDTMGNTSTRFQEAQALTVQSLKTSDALRFTADNLVTSFNESELPAEAYQLSVESLRLLHASKELWNQTDTLLPKNYSDIAKEWEFSYFALKSSTNGAILAVALASFLSIASVGWALVAPLRVSILVILSVVPISHTLIGVYLASTIMTADFCAAPMNSTLELLGSTPIMNYYVECPANASLPFHDYTTSVQQSVHKVATLQKELEDYASHHGDVGLRMKEFLNPIGTQLNSISSHLTEFADLQTCQNVSSAFAYATTTYCEYGMLGFFSMWVHQIMLCFILFVSIVVCVLVYERVHIRELRLDVRYQLVSSYEEDDMEHAYLSSD</sequence>
<dbReference type="InterPro" id="IPR006990">
    <property type="entry name" value="Tweety"/>
</dbReference>
<feature type="transmembrane region" description="Helical" evidence="15">
    <location>
        <begin position="364"/>
        <end position="385"/>
    </location>
</feature>
<evidence type="ECO:0000256" key="1">
    <source>
        <dbReference type="ARBA" id="ARBA00004651"/>
    </source>
</evidence>
<keyword evidence="10" id="KW-0869">Chloride channel</keyword>
<dbReference type="Pfam" id="PF04906">
    <property type="entry name" value="Tweety"/>
    <property type="match status" value="1"/>
</dbReference>
<keyword evidence="8" id="KW-0406">Ion transport</keyword>
<comment type="similarity">
    <text evidence="3">Belongs to the TPPP family.</text>
</comment>
<dbReference type="Pfam" id="PF05517">
    <property type="entry name" value="p25-alpha"/>
    <property type="match status" value="1"/>
</dbReference>
<evidence type="ECO:0000256" key="13">
    <source>
        <dbReference type="ARBA" id="ARBA00023303"/>
    </source>
</evidence>
<dbReference type="GO" id="GO:0005886">
    <property type="term" value="C:plasma membrane"/>
    <property type="evidence" value="ECO:0007669"/>
    <property type="project" value="UniProtKB-SubCell"/>
</dbReference>
<feature type="transmembrane region" description="Helical" evidence="15">
    <location>
        <begin position="495"/>
        <end position="515"/>
    </location>
</feature>
<keyword evidence="12" id="KW-0868">Chloride</keyword>
<gene>
    <name evidence="16" type="ORF">G195_009800</name>
</gene>
<evidence type="ECO:0000256" key="5">
    <source>
        <dbReference type="ARBA" id="ARBA00022475"/>
    </source>
</evidence>
<dbReference type="GO" id="GO:0015631">
    <property type="term" value="F:tubulin binding"/>
    <property type="evidence" value="ECO:0007669"/>
    <property type="project" value="InterPro"/>
</dbReference>
<evidence type="ECO:0000313" key="16">
    <source>
        <dbReference type="EMBL" id="KAF4316785.1"/>
    </source>
</evidence>
<dbReference type="AlphaFoldDB" id="A0A8J4S820"/>
<evidence type="ECO:0000256" key="4">
    <source>
        <dbReference type="ARBA" id="ARBA00022448"/>
    </source>
</evidence>
<keyword evidence="11" id="KW-0325">Glycoprotein</keyword>
<evidence type="ECO:0000256" key="9">
    <source>
        <dbReference type="ARBA" id="ARBA00023136"/>
    </source>
</evidence>
<dbReference type="SUPFAM" id="SSF47473">
    <property type="entry name" value="EF-hand"/>
    <property type="match status" value="1"/>
</dbReference>
<evidence type="ECO:0000256" key="3">
    <source>
        <dbReference type="ARBA" id="ARBA00010994"/>
    </source>
</evidence>
<keyword evidence="7 15" id="KW-1133">Transmembrane helix</keyword>
<dbReference type="InterPro" id="IPR011992">
    <property type="entry name" value="EF-hand-dom_pair"/>
</dbReference>
<dbReference type="GO" id="GO:0072320">
    <property type="term" value="F:volume-sensitive chloride channel activity"/>
    <property type="evidence" value="ECO:0007669"/>
    <property type="project" value="TreeGrafter"/>
</dbReference>
<evidence type="ECO:0000256" key="2">
    <source>
        <dbReference type="ARBA" id="ARBA00009849"/>
    </source>
</evidence>
<proteinExistence type="inferred from homology"/>
<evidence type="ECO:0000256" key="15">
    <source>
        <dbReference type="SAM" id="Phobius"/>
    </source>
</evidence>
<reference evidence="16" key="2">
    <citation type="submission" date="2020-02" db="EMBL/GenBank/DDBJ databases">
        <authorList>
            <person name="Studholme D.J."/>
        </authorList>
    </citation>
    <scope>NUCLEOTIDE SEQUENCE</scope>
    <source>
        <strain evidence="16">00238/432</strain>
    </source>
</reference>
<feature type="transmembrane region" description="Helical" evidence="15">
    <location>
        <begin position="319"/>
        <end position="343"/>
    </location>
</feature>
<evidence type="ECO:0000256" key="11">
    <source>
        <dbReference type="ARBA" id="ARBA00023180"/>
    </source>
</evidence>
<feature type="transmembrane region" description="Helical" evidence="15">
    <location>
        <begin position="522"/>
        <end position="545"/>
    </location>
</feature>
<comment type="subcellular location">
    <subcellularLocation>
        <location evidence="1">Cell membrane</location>
        <topology evidence="1">Multi-pass membrane protein</topology>
    </subcellularLocation>
</comment>
<feature type="transmembrane region" description="Helical" evidence="15">
    <location>
        <begin position="669"/>
        <end position="690"/>
    </location>
</feature>
<evidence type="ECO:0000313" key="17">
    <source>
        <dbReference type="Proteomes" id="UP000702964"/>
    </source>
</evidence>
<evidence type="ECO:0000256" key="14">
    <source>
        <dbReference type="SAM" id="MobiDB-lite"/>
    </source>
</evidence>
<evidence type="ECO:0000256" key="10">
    <source>
        <dbReference type="ARBA" id="ARBA00023173"/>
    </source>
</evidence>
<dbReference type="EMBL" id="AOFI03000485">
    <property type="protein sequence ID" value="KAF4316785.1"/>
    <property type="molecule type" value="Genomic_DNA"/>
</dbReference>
<evidence type="ECO:0000256" key="8">
    <source>
        <dbReference type="ARBA" id="ARBA00023065"/>
    </source>
</evidence>